<organism evidence="7 8">
    <name type="scientific">Biomphalaria pfeifferi</name>
    <name type="common">Bloodfluke planorb</name>
    <name type="synonym">Freshwater snail</name>
    <dbReference type="NCBI Taxonomy" id="112525"/>
    <lineage>
        <taxon>Eukaryota</taxon>
        <taxon>Metazoa</taxon>
        <taxon>Spiralia</taxon>
        <taxon>Lophotrochozoa</taxon>
        <taxon>Mollusca</taxon>
        <taxon>Gastropoda</taxon>
        <taxon>Heterobranchia</taxon>
        <taxon>Euthyneura</taxon>
        <taxon>Panpulmonata</taxon>
        <taxon>Hygrophila</taxon>
        <taxon>Lymnaeoidea</taxon>
        <taxon>Planorbidae</taxon>
        <taxon>Biomphalaria</taxon>
    </lineage>
</organism>
<dbReference type="InterPro" id="IPR019791">
    <property type="entry name" value="Haem_peroxidase_animal"/>
</dbReference>
<keyword evidence="4" id="KW-0408">Iron</keyword>
<reference evidence="7" key="1">
    <citation type="journal article" date="2023" name="PLoS Negl. Trop. Dis.">
        <title>A genome sequence for Biomphalaria pfeifferi, the major vector snail for the human-infecting parasite Schistosoma mansoni.</title>
        <authorList>
            <person name="Bu L."/>
            <person name="Lu L."/>
            <person name="Laidemitt M.R."/>
            <person name="Zhang S.M."/>
            <person name="Mutuku M."/>
            <person name="Mkoji G."/>
            <person name="Steinauer M."/>
            <person name="Loker E.S."/>
        </authorList>
    </citation>
    <scope>NUCLEOTIDE SEQUENCE</scope>
    <source>
        <strain evidence="7">KasaAsao</strain>
    </source>
</reference>
<feature type="region of interest" description="Disordered" evidence="5">
    <location>
        <begin position="254"/>
        <end position="283"/>
    </location>
</feature>
<dbReference type="SUPFAM" id="SSF48113">
    <property type="entry name" value="Heme-dependent peroxidases"/>
    <property type="match status" value="1"/>
</dbReference>
<evidence type="ECO:0000313" key="8">
    <source>
        <dbReference type="Proteomes" id="UP001233172"/>
    </source>
</evidence>
<dbReference type="PANTHER" id="PTHR11475:SF134">
    <property type="entry name" value="LD42267P"/>
    <property type="match status" value="1"/>
</dbReference>
<evidence type="ECO:0000313" key="7">
    <source>
        <dbReference type="EMBL" id="KAK0064032.1"/>
    </source>
</evidence>
<feature type="binding site" description="axial binding residue" evidence="4">
    <location>
        <position position="541"/>
    </location>
    <ligand>
        <name>heme b</name>
        <dbReference type="ChEBI" id="CHEBI:60344"/>
    </ligand>
    <ligandPart>
        <name>Fe</name>
        <dbReference type="ChEBI" id="CHEBI:18248"/>
    </ligandPart>
</feature>
<reference evidence="7" key="2">
    <citation type="submission" date="2023-04" db="EMBL/GenBank/DDBJ databases">
        <authorList>
            <person name="Bu L."/>
            <person name="Lu L."/>
            <person name="Laidemitt M.R."/>
            <person name="Zhang S.M."/>
            <person name="Mutuku M."/>
            <person name="Mkoji G."/>
            <person name="Steinauer M."/>
            <person name="Loker E.S."/>
        </authorList>
    </citation>
    <scope>NUCLEOTIDE SEQUENCE</scope>
    <source>
        <strain evidence="7">KasaAsao</strain>
        <tissue evidence="7">Whole Snail</tissue>
    </source>
</reference>
<dbReference type="Gene3D" id="1.10.640.10">
    <property type="entry name" value="Haem peroxidase domain superfamily, animal type"/>
    <property type="match status" value="1"/>
</dbReference>
<evidence type="ECO:0000256" key="6">
    <source>
        <dbReference type="SAM" id="Phobius"/>
    </source>
</evidence>
<keyword evidence="3" id="KW-0732">Signal</keyword>
<dbReference type="Proteomes" id="UP001233172">
    <property type="component" value="Unassembled WGS sequence"/>
</dbReference>
<dbReference type="CDD" id="cd09823">
    <property type="entry name" value="peroxinectin_like"/>
    <property type="match status" value="1"/>
</dbReference>
<dbReference type="InterPro" id="IPR010255">
    <property type="entry name" value="Haem_peroxidase_sf"/>
</dbReference>
<dbReference type="InterPro" id="IPR037120">
    <property type="entry name" value="Haem_peroxidase_sf_animal"/>
</dbReference>
<proteinExistence type="predicted"/>
<feature type="transmembrane region" description="Helical" evidence="6">
    <location>
        <begin position="143"/>
        <end position="167"/>
    </location>
</feature>
<comment type="caution">
    <text evidence="7">The sequence shown here is derived from an EMBL/GenBank/DDBJ whole genome shotgun (WGS) entry which is preliminary data.</text>
</comment>
<evidence type="ECO:0000256" key="3">
    <source>
        <dbReference type="ARBA" id="ARBA00022729"/>
    </source>
</evidence>
<keyword evidence="6" id="KW-0812">Transmembrane</keyword>
<dbReference type="GO" id="GO:0046872">
    <property type="term" value="F:metal ion binding"/>
    <property type="evidence" value="ECO:0007669"/>
    <property type="project" value="UniProtKB-KW"/>
</dbReference>
<keyword evidence="6" id="KW-1133">Transmembrane helix</keyword>
<sequence length="827" mass="93136">MQYKDFQRDMQYKVSQRNMQYKVFQRDMQYKVFQRDMQYKVFQKDMQYKDFQRDMQYKDFQRDMQYKVSQRNMQYKVVQWDMQYKVFQWDMQCKDFQRDMQYKVFQRDMQYKVFQRDMQYKDFQRDLSITRTFQTTRRKTMNIICIIAVLTALLSNHVTVLQILSVLSDRSVLTNNSLGTCEVQLNGFYNSPIRHGAMSTGSVEGRGLQMEQNFKELCNDVTFSKYRTEDGSCNHPKNWGTSFTPVARILPPAYDDNVGSPRTRGKDGYPLPNPRTISSYVHPSTSDPAARTIMVMQWGQWLDHDVTEFPVVTNANGAVKCCGPNGTLPTGETNPNCFPILLPCHEVNFAGSCMEFVRSVGATDPDGCLLNPREQVNSLTSFVDGSHIYGSTEELATRLRDGTGILLKTKKGFFLPEDVSASCILRPGTNDYCFLSGDHRVNVQPGLGAMHTIWLRAHNSLAKDLRSVRPADSNEEIFQLTRKIIGALQQVITYNEWLPIILGTEATKLQLTSKTGRTTLIPEVDPRILNEFATAAMRFGHSLIPDVLPIGSRKVLLRKLFNRPAEVLENLDDLIAGIAGVSRVMSESVDRNFVEEITNHLFEPPAAPKGSGLDLVSLNLQRGRDHGIPPYRDYRKVCGLRPIVNFDDTEALGPFAAQLARVYKSVDDIDLFTGLVHERPLRGAMVGPTLSCILGTQFYNLKYGDRFFFDTDDSTIAFSDAQLKSLRNVTLAKVICANTNVRALPNNVFSPVSRTNPLVPCSQLSERDGYGGFVSDIEGGSFVTRTDLKGINVLSVVVDESNAAGSCLSVAAVSGGAVPSVKDDDIL</sequence>
<keyword evidence="4" id="KW-0349">Heme</keyword>
<dbReference type="PRINTS" id="PR00457">
    <property type="entry name" value="ANPEROXIDASE"/>
</dbReference>
<evidence type="ECO:0000256" key="5">
    <source>
        <dbReference type="SAM" id="MobiDB-lite"/>
    </source>
</evidence>
<dbReference type="PROSITE" id="PS50292">
    <property type="entry name" value="PEROXIDASE_3"/>
    <property type="match status" value="1"/>
</dbReference>
<name>A0AAD8C052_BIOPF</name>
<evidence type="ECO:0000256" key="4">
    <source>
        <dbReference type="PIRSR" id="PIRSR619791-2"/>
    </source>
</evidence>
<dbReference type="FunFam" id="1.10.640.10:FF:000003">
    <property type="entry name" value="chorion peroxidase"/>
    <property type="match status" value="1"/>
</dbReference>
<evidence type="ECO:0000256" key="2">
    <source>
        <dbReference type="ARBA" id="ARBA00022525"/>
    </source>
</evidence>
<dbReference type="AlphaFoldDB" id="A0AAD8C052"/>
<dbReference type="GO" id="GO:0005576">
    <property type="term" value="C:extracellular region"/>
    <property type="evidence" value="ECO:0007669"/>
    <property type="project" value="UniProtKB-SubCell"/>
</dbReference>
<dbReference type="GO" id="GO:0004601">
    <property type="term" value="F:peroxidase activity"/>
    <property type="evidence" value="ECO:0007669"/>
    <property type="project" value="InterPro"/>
</dbReference>
<keyword evidence="4" id="KW-0479">Metal-binding</keyword>
<dbReference type="EMBL" id="JASAOG010000019">
    <property type="protein sequence ID" value="KAK0064032.1"/>
    <property type="molecule type" value="Genomic_DNA"/>
</dbReference>
<dbReference type="Pfam" id="PF03098">
    <property type="entry name" value="An_peroxidase"/>
    <property type="match status" value="1"/>
</dbReference>
<dbReference type="PANTHER" id="PTHR11475">
    <property type="entry name" value="OXIDASE/PEROXIDASE"/>
    <property type="match status" value="1"/>
</dbReference>
<accession>A0AAD8C052</accession>
<protein>
    <submittedName>
        <fullName evidence="7">Peroxidasin</fullName>
    </submittedName>
</protein>
<evidence type="ECO:0000256" key="1">
    <source>
        <dbReference type="ARBA" id="ARBA00004613"/>
    </source>
</evidence>
<comment type="subcellular location">
    <subcellularLocation>
        <location evidence="1">Secreted</location>
    </subcellularLocation>
</comment>
<dbReference type="GO" id="GO:0020037">
    <property type="term" value="F:heme binding"/>
    <property type="evidence" value="ECO:0007669"/>
    <property type="project" value="InterPro"/>
</dbReference>
<dbReference type="GO" id="GO:0006979">
    <property type="term" value="P:response to oxidative stress"/>
    <property type="evidence" value="ECO:0007669"/>
    <property type="project" value="InterPro"/>
</dbReference>
<keyword evidence="8" id="KW-1185">Reference proteome</keyword>
<gene>
    <name evidence="7" type="ORF">Bpfe_006717</name>
</gene>
<keyword evidence="6" id="KW-0472">Membrane</keyword>
<keyword evidence="2" id="KW-0964">Secreted</keyword>